<feature type="transmembrane region" description="Helical" evidence="7">
    <location>
        <begin position="393"/>
        <end position="418"/>
    </location>
</feature>
<evidence type="ECO:0000256" key="2">
    <source>
        <dbReference type="ARBA" id="ARBA00009033"/>
    </source>
</evidence>
<dbReference type="PANTHER" id="PTHR10590:SF4">
    <property type="entry name" value="SOLUTE CARRIER FAMILY 28 MEMBER 3"/>
    <property type="match status" value="1"/>
</dbReference>
<keyword evidence="3" id="KW-1003">Cell membrane</keyword>
<keyword evidence="12" id="KW-1185">Reference proteome</keyword>
<evidence type="ECO:0000313" key="12">
    <source>
        <dbReference type="Proteomes" id="UP001175271"/>
    </source>
</evidence>
<evidence type="ECO:0000256" key="5">
    <source>
        <dbReference type="ARBA" id="ARBA00022989"/>
    </source>
</evidence>
<feature type="transmembrane region" description="Helical" evidence="7">
    <location>
        <begin position="61"/>
        <end position="85"/>
    </location>
</feature>
<dbReference type="NCBIfam" id="TIGR00804">
    <property type="entry name" value="nupC"/>
    <property type="match status" value="1"/>
</dbReference>
<feature type="domain" description="Concentrative nucleoside transporter N-terminal" evidence="8">
    <location>
        <begin position="144"/>
        <end position="215"/>
    </location>
</feature>
<accession>A0AA39LDS2</accession>
<feature type="transmembrane region" description="Helical" evidence="7">
    <location>
        <begin position="34"/>
        <end position="55"/>
    </location>
</feature>
<dbReference type="Proteomes" id="UP001175271">
    <property type="component" value="Unassembled WGS sequence"/>
</dbReference>
<feature type="transmembrane region" description="Helical" evidence="7">
    <location>
        <begin position="335"/>
        <end position="355"/>
    </location>
</feature>
<dbReference type="PANTHER" id="PTHR10590">
    <property type="entry name" value="SODIUM/NUCLEOSIDE COTRANSPORTER"/>
    <property type="match status" value="1"/>
</dbReference>
<evidence type="ECO:0000259" key="9">
    <source>
        <dbReference type="Pfam" id="PF07662"/>
    </source>
</evidence>
<dbReference type="Pfam" id="PF07662">
    <property type="entry name" value="Nucleos_tra2_C"/>
    <property type="match status" value="1"/>
</dbReference>
<feature type="transmembrane region" description="Helical" evidence="7">
    <location>
        <begin position="230"/>
        <end position="252"/>
    </location>
</feature>
<proteinExistence type="inferred from homology"/>
<dbReference type="GO" id="GO:0005886">
    <property type="term" value="C:plasma membrane"/>
    <property type="evidence" value="ECO:0007669"/>
    <property type="project" value="UniProtKB-SubCell"/>
</dbReference>
<feature type="transmembrane region" description="Helical" evidence="7">
    <location>
        <begin position="498"/>
        <end position="521"/>
    </location>
</feature>
<feature type="transmembrane region" description="Helical" evidence="7">
    <location>
        <begin position="533"/>
        <end position="556"/>
    </location>
</feature>
<feature type="transmembrane region" description="Helical" evidence="7">
    <location>
        <begin position="106"/>
        <end position="131"/>
    </location>
</feature>
<evidence type="ECO:0000313" key="11">
    <source>
        <dbReference type="EMBL" id="KAK0393289.1"/>
    </source>
</evidence>
<evidence type="ECO:0000256" key="7">
    <source>
        <dbReference type="RuleBase" id="RU362018"/>
    </source>
</evidence>
<evidence type="ECO:0000256" key="4">
    <source>
        <dbReference type="ARBA" id="ARBA00022692"/>
    </source>
</evidence>
<dbReference type="EMBL" id="JAUCMV010000005">
    <property type="protein sequence ID" value="KAK0393289.1"/>
    <property type="molecule type" value="Genomic_DNA"/>
</dbReference>
<organism evidence="11 12">
    <name type="scientific">Steinernema hermaphroditum</name>
    <dbReference type="NCBI Taxonomy" id="289476"/>
    <lineage>
        <taxon>Eukaryota</taxon>
        <taxon>Metazoa</taxon>
        <taxon>Ecdysozoa</taxon>
        <taxon>Nematoda</taxon>
        <taxon>Chromadorea</taxon>
        <taxon>Rhabditida</taxon>
        <taxon>Tylenchina</taxon>
        <taxon>Panagrolaimomorpha</taxon>
        <taxon>Strongyloidoidea</taxon>
        <taxon>Steinernematidae</taxon>
        <taxon>Steinernema</taxon>
    </lineage>
</organism>
<comment type="similarity">
    <text evidence="2 7">Belongs to the concentrative nucleoside transporter (CNT) (TC 2.A.41) family.</text>
</comment>
<dbReference type="Pfam" id="PF07670">
    <property type="entry name" value="Gate"/>
    <property type="match status" value="1"/>
</dbReference>
<feature type="transmembrane region" description="Helical" evidence="7">
    <location>
        <begin position="168"/>
        <end position="186"/>
    </location>
</feature>
<keyword evidence="6 7" id="KW-0472">Membrane</keyword>
<gene>
    <name evidence="11" type="ORF">QR680_000135</name>
</gene>
<dbReference type="InterPro" id="IPR002668">
    <property type="entry name" value="CNT_N_dom"/>
</dbReference>
<keyword evidence="7" id="KW-0813">Transport</keyword>
<keyword evidence="4 7" id="KW-0812">Transmembrane</keyword>
<evidence type="ECO:0000256" key="1">
    <source>
        <dbReference type="ARBA" id="ARBA00004651"/>
    </source>
</evidence>
<feature type="domain" description="Concentrative nucleoside transporter C-terminal" evidence="9">
    <location>
        <begin position="335"/>
        <end position="553"/>
    </location>
</feature>
<feature type="domain" description="Nucleoside transporter/FeoB GTPase Gate" evidence="10">
    <location>
        <begin position="233"/>
        <end position="330"/>
    </location>
</feature>
<dbReference type="InterPro" id="IPR011642">
    <property type="entry name" value="Gate_dom"/>
</dbReference>
<dbReference type="Pfam" id="PF01773">
    <property type="entry name" value="Nucleos_tra2_N"/>
    <property type="match status" value="1"/>
</dbReference>
<feature type="transmembrane region" description="Helical" evidence="7">
    <location>
        <begin position="137"/>
        <end position="156"/>
    </location>
</feature>
<dbReference type="GO" id="GO:0005415">
    <property type="term" value="F:nucleoside:sodium symporter activity"/>
    <property type="evidence" value="ECO:0007669"/>
    <property type="project" value="TreeGrafter"/>
</dbReference>
<dbReference type="AlphaFoldDB" id="A0AA39LDS2"/>
<dbReference type="InterPro" id="IPR008276">
    <property type="entry name" value="C_nuclsd_transpt"/>
</dbReference>
<evidence type="ECO:0000259" key="8">
    <source>
        <dbReference type="Pfam" id="PF01773"/>
    </source>
</evidence>
<name>A0AA39LDS2_9BILA</name>
<dbReference type="InterPro" id="IPR018270">
    <property type="entry name" value="C_nuclsd_transpt_met_bac"/>
</dbReference>
<feature type="transmembrane region" description="Helical" evidence="7">
    <location>
        <begin position="309"/>
        <end position="329"/>
    </location>
</feature>
<protein>
    <recommendedName>
        <fullName evidence="7">Sodium/nucleoside cotransporter</fullName>
    </recommendedName>
</protein>
<evidence type="ECO:0000256" key="6">
    <source>
        <dbReference type="ARBA" id="ARBA00023136"/>
    </source>
</evidence>
<dbReference type="InterPro" id="IPR011657">
    <property type="entry name" value="CNT_C_dom"/>
</dbReference>
<evidence type="ECO:0000256" key="3">
    <source>
        <dbReference type="ARBA" id="ARBA00022475"/>
    </source>
</evidence>
<keyword evidence="5 7" id="KW-1133">Transmembrane helix</keyword>
<comment type="caution">
    <text evidence="11">The sequence shown here is derived from an EMBL/GenBank/DDBJ whole genome shotgun (WGS) entry which is preliminary data.</text>
</comment>
<reference evidence="11" key="1">
    <citation type="submission" date="2023-06" db="EMBL/GenBank/DDBJ databases">
        <title>Genomic analysis of the entomopathogenic nematode Steinernema hermaphroditum.</title>
        <authorList>
            <person name="Schwarz E.M."/>
            <person name="Heppert J.K."/>
            <person name="Baniya A."/>
            <person name="Schwartz H.T."/>
            <person name="Tan C.-H."/>
            <person name="Antoshechkin I."/>
            <person name="Sternberg P.W."/>
            <person name="Goodrich-Blair H."/>
            <person name="Dillman A.R."/>
        </authorList>
    </citation>
    <scope>NUCLEOTIDE SEQUENCE</scope>
    <source>
        <strain evidence="11">PS9179</strain>
        <tissue evidence="11">Whole animal</tissue>
    </source>
</reference>
<sequence>METDEIPTLRPEDGFLARVSIWLAKVYDRYRRRIWTSLAVLAIIGVHVYLGFAIAHNIHTAIAPIVIFALIYLVTLYFCCVKPWLKRISPSLRPYTHKLKVIWNYEIVKVPILKSGLVLGILGGFFAWIVIDSAGQRIRLMSAAGLVMYIILSVLVSANPGRIKWRPVIGGILLQFCVGVLVLRWPQGNTAFQWVSKQVVTFLDYTTKGTVFTYGFVSEPPSQICGFGTVFVYTALQIIIYFGAIVSVLYYLGVIEAVLSRVAWVMQYTVGTTAAESLNAAACIFLGQTEAAILIEPALVTMTDSEIHAVMTAGFACIAGSLFSAYISFGACPQYLLSATVMSAAVSLAVSKIVYPEVQASKQKSMKSFKFNARGHNNVLECISDGAVHSAQFVGAIAANLIVYIALLAFVNSVLSYFGSLVNYPELTFNQILAYIFFPLAYMMGASDAADPAVAMDETMKVAELMGMKTALNEFIAYQKLSEWKADGVLKGARAQTIATYALCGFSNISMIGSQIGILSAMCPQRKSVFAKVAVRALLAGMFSCFMTACVAGMLIDEPLTCASAASHGCISLKSINFTETTNTA</sequence>
<comment type="subcellular location">
    <subcellularLocation>
        <location evidence="1">Cell membrane</location>
        <topology evidence="1">Multi-pass membrane protein</topology>
    </subcellularLocation>
</comment>
<evidence type="ECO:0000259" key="10">
    <source>
        <dbReference type="Pfam" id="PF07670"/>
    </source>
</evidence>